<comment type="catalytic activity">
    <reaction evidence="1">
        <text>a 1,2-diacyl-sn-glycero-3-phospho-(1D-myo-inositol) + ATP = a 1,2-diacyl-sn-glycero-3-phospho-(1D-myo-inositol 4-phosphate) + ADP + H(+)</text>
        <dbReference type="Rhea" id="RHEA:19877"/>
        <dbReference type="ChEBI" id="CHEBI:15378"/>
        <dbReference type="ChEBI" id="CHEBI:30616"/>
        <dbReference type="ChEBI" id="CHEBI:57880"/>
        <dbReference type="ChEBI" id="CHEBI:58178"/>
        <dbReference type="ChEBI" id="CHEBI:456216"/>
        <dbReference type="EC" id="2.7.1.67"/>
    </reaction>
</comment>
<dbReference type="FunFam" id="3.30.1010.10:FF:000014">
    <property type="entry name" value="Phosphatidylinositol 4-kinase STT4"/>
    <property type="match status" value="1"/>
</dbReference>
<evidence type="ECO:0000259" key="9">
    <source>
        <dbReference type="PROSITE" id="PS50290"/>
    </source>
</evidence>
<evidence type="ECO:0000256" key="6">
    <source>
        <dbReference type="ARBA" id="ARBA00022777"/>
    </source>
</evidence>
<feature type="compositionally biased region" description="Low complexity" evidence="8">
    <location>
        <begin position="43"/>
        <end position="61"/>
    </location>
</feature>
<dbReference type="InterPro" id="IPR042236">
    <property type="entry name" value="PI3K_accessory_sf"/>
</dbReference>
<dbReference type="Pfam" id="PF00454">
    <property type="entry name" value="PI3_PI4_kinase"/>
    <property type="match status" value="1"/>
</dbReference>
<evidence type="ECO:0000256" key="4">
    <source>
        <dbReference type="ARBA" id="ARBA00022679"/>
    </source>
</evidence>
<feature type="domain" description="PIK helical" evidence="10">
    <location>
        <begin position="1866"/>
        <end position="2057"/>
    </location>
</feature>
<evidence type="ECO:0000256" key="7">
    <source>
        <dbReference type="ARBA" id="ARBA00022840"/>
    </source>
</evidence>
<evidence type="ECO:0000256" key="5">
    <source>
        <dbReference type="ARBA" id="ARBA00022741"/>
    </source>
</evidence>
<dbReference type="FunFam" id="1.10.1070.11:FF:000005">
    <property type="entry name" value="Phosphatidylinositol 4-kinase, catalytic, alpha"/>
    <property type="match status" value="1"/>
</dbReference>
<dbReference type="GO" id="GO:0046854">
    <property type="term" value="P:phosphatidylinositol phosphate biosynthetic process"/>
    <property type="evidence" value="ECO:0007669"/>
    <property type="project" value="InterPro"/>
</dbReference>
<dbReference type="GO" id="GO:0004430">
    <property type="term" value="F:1-phosphatidylinositol 4-kinase activity"/>
    <property type="evidence" value="ECO:0007669"/>
    <property type="project" value="UniProtKB-EC"/>
</dbReference>
<dbReference type="Gene3D" id="1.25.40.70">
    <property type="entry name" value="Phosphatidylinositol 3-kinase, accessory domain (PIK)"/>
    <property type="match status" value="1"/>
</dbReference>
<dbReference type="Proteomes" id="UP000663879">
    <property type="component" value="Unassembled WGS sequence"/>
</dbReference>
<dbReference type="InterPro" id="IPR018936">
    <property type="entry name" value="PI3/4_kinase_CS"/>
</dbReference>
<dbReference type="PROSITE" id="PS00916">
    <property type="entry name" value="PI3_4_KINASE_2"/>
    <property type="match status" value="1"/>
</dbReference>
<evidence type="ECO:0000313" key="12">
    <source>
        <dbReference type="Proteomes" id="UP000663879"/>
    </source>
</evidence>
<dbReference type="InterPro" id="IPR000403">
    <property type="entry name" value="PI3/4_kinase_cat_dom"/>
</dbReference>
<keyword evidence="5" id="KW-0547">Nucleotide-binding</keyword>
<evidence type="ECO:0000256" key="2">
    <source>
        <dbReference type="ARBA" id="ARBA00006209"/>
    </source>
</evidence>
<dbReference type="InterPro" id="IPR011009">
    <property type="entry name" value="Kinase-like_dom_sf"/>
</dbReference>
<accession>A0A813RD24</accession>
<dbReference type="EMBL" id="CAJNOC010000609">
    <property type="protein sequence ID" value="CAF0782478.1"/>
    <property type="molecule type" value="Genomic_DNA"/>
</dbReference>
<dbReference type="GO" id="GO:0005524">
    <property type="term" value="F:ATP binding"/>
    <property type="evidence" value="ECO:0007669"/>
    <property type="project" value="UniProtKB-KW"/>
</dbReference>
<keyword evidence="4" id="KW-0808">Transferase</keyword>
<feature type="domain" description="PI3K/PI4K catalytic" evidence="9">
    <location>
        <begin position="2145"/>
        <end position="2415"/>
    </location>
</feature>
<dbReference type="InterPro" id="IPR045495">
    <property type="entry name" value="PI4K_N"/>
</dbReference>
<evidence type="ECO:0000256" key="3">
    <source>
        <dbReference type="ARBA" id="ARBA00012169"/>
    </source>
</evidence>
<keyword evidence="7" id="KW-0067">ATP-binding</keyword>
<name>A0A813RD24_9BILA</name>
<dbReference type="GO" id="GO:0048015">
    <property type="term" value="P:phosphatidylinositol-mediated signaling"/>
    <property type="evidence" value="ECO:0007669"/>
    <property type="project" value="TreeGrafter"/>
</dbReference>
<dbReference type="PROSITE" id="PS50290">
    <property type="entry name" value="PI3_4_KINASE_3"/>
    <property type="match status" value="1"/>
</dbReference>
<dbReference type="GO" id="GO:0005737">
    <property type="term" value="C:cytoplasm"/>
    <property type="evidence" value="ECO:0007669"/>
    <property type="project" value="TreeGrafter"/>
</dbReference>
<keyword evidence="6" id="KW-0418">Kinase</keyword>
<comment type="caution">
    <text evidence="11">The sequence shown here is derived from an EMBL/GenBank/DDBJ whole genome shotgun (WGS) entry which is preliminary data.</text>
</comment>
<dbReference type="PROSITE" id="PS51545">
    <property type="entry name" value="PIK_HELICAL"/>
    <property type="match status" value="1"/>
</dbReference>
<dbReference type="InterPro" id="IPR015433">
    <property type="entry name" value="PI3/4_kinase"/>
</dbReference>
<dbReference type="GO" id="GO:0005886">
    <property type="term" value="C:plasma membrane"/>
    <property type="evidence" value="ECO:0007669"/>
    <property type="project" value="TreeGrafter"/>
</dbReference>
<dbReference type="EC" id="2.7.1.67" evidence="3"/>
<protein>
    <recommendedName>
        <fullName evidence="3">1-phosphatidylinositol 4-kinase</fullName>
        <ecNumber evidence="3">2.7.1.67</ecNumber>
    </recommendedName>
</protein>
<dbReference type="PROSITE" id="PS00915">
    <property type="entry name" value="PI3_4_KINASE_1"/>
    <property type="match status" value="1"/>
</dbReference>
<comment type="similarity">
    <text evidence="2">Belongs to the PI3/PI4-kinase family. Type III PI4K subfamily.</text>
</comment>
<evidence type="ECO:0000256" key="1">
    <source>
        <dbReference type="ARBA" id="ARBA00001686"/>
    </source>
</evidence>
<dbReference type="SMART" id="SM00146">
    <property type="entry name" value="PI3Kc"/>
    <property type="match status" value="1"/>
</dbReference>
<feature type="region of interest" description="Disordered" evidence="8">
    <location>
        <begin position="124"/>
        <end position="144"/>
    </location>
</feature>
<dbReference type="PANTHER" id="PTHR10048:SF15">
    <property type="entry name" value="PHOSPHATIDYLINOSITOL 4-KINASE ALPHA"/>
    <property type="match status" value="1"/>
</dbReference>
<evidence type="ECO:0000256" key="8">
    <source>
        <dbReference type="SAM" id="MobiDB-lite"/>
    </source>
</evidence>
<dbReference type="Gene3D" id="1.10.1070.11">
    <property type="entry name" value="Phosphatidylinositol 3-/4-kinase, catalytic domain"/>
    <property type="match status" value="1"/>
</dbReference>
<dbReference type="InterPro" id="IPR016024">
    <property type="entry name" value="ARM-type_fold"/>
</dbReference>
<reference evidence="11" key="1">
    <citation type="submission" date="2021-02" db="EMBL/GenBank/DDBJ databases">
        <authorList>
            <person name="Nowell W R."/>
        </authorList>
    </citation>
    <scope>NUCLEOTIDE SEQUENCE</scope>
    <source>
        <strain evidence="11">Ploen Becks lab</strain>
    </source>
</reference>
<proteinExistence type="inferred from homology"/>
<dbReference type="SUPFAM" id="SSF56112">
    <property type="entry name" value="Protein kinase-like (PK-like)"/>
    <property type="match status" value="1"/>
</dbReference>
<feature type="region of interest" description="Disordered" evidence="8">
    <location>
        <begin position="43"/>
        <end position="65"/>
    </location>
</feature>
<dbReference type="Gene3D" id="3.30.1010.10">
    <property type="entry name" value="Phosphatidylinositol 3-kinase Catalytic Subunit, Chain A, domain 4"/>
    <property type="match status" value="1"/>
</dbReference>
<dbReference type="OrthoDB" id="10264149at2759"/>
<gene>
    <name evidence="11" type="ORF">OXX778_LOCUS5538</name>
</gene>
<dbReference type="Pfam" id="PF19274">
    <property type="entry name" value="PI4K_N"/>
    <property type="match status" value="3"/>
</dbReference>
<evidence type="ECO:0000313" key="11">
    <source>
        <dbReference type="EMBL" id="CAF0782478.1"/>
    </source>
</evidence>
<dbReference type="SUPFAM" id="SSF48371">
    <property type="entry name" value="ARM repeat"/>
    <property type="match status" value="1"/>
</dbReference>
<dbReference type="CDD" id="cd05167">
    <property type="entry name" value="PI4Kc_III_alpha"/>
    <property type="match status" value="1"/>
</dbReference>
<dbReference type="SMART" id="SM00145">
    <property type="entry name" value="PI3Ka"/>
    <property type="match status" value="1"/>
</dbReference>
<keyword evidence="12" id="KW-1185">Reference proteome</keyword>
<dbReference type="Pfam" id="PF00613">
    <property type="entry name" value="PI3Ka"/>
    <property type="match status" value="1"/>
</dbReference>
<dbReference type="InterPro" id="IPR001263">
    <property type="entry name" value="PI3K_accessory_dom"/>
</dbReference>
<dbReference type="PANTHER" id="PTHR10048">
    <property type="entry name" value="PHOSPHATIDYLINOSITOL KINASE"/>
    <property type="match status" value="1"/>
</dbReference>
<feature type="region of interest" description="Disordered" evidence="8">
    <location>
        <begin position="746"/>
        <end position="768"/>
    </location>
</feature>
<feature type="compositionally biased region" description="Basic residues" evidence="8">
    <location>
        <begin position="127"/>
        <end position="144"/>
    </location>
</feature>
<evidence type="ECO:0000259" key="10">
    <source>
        <dbReference type="PROSITE" id="PS51545"/>
    </source>
</evidence>
<sequence length="2431" mass="276224">MVSSTSLNNYDLRQPNYNGKISSASAVNATSPTAVPNILTLKRNSVNSNSSNSKTKNSQPNGSVFTTSLTTSGSDFYFRTLLRYVRSGNLDNFTEKLDFILKQCPYYTSKTQSTILTSNLSPSLNPTHHHNNHKEHKDHHHHHNYHNHLFNHSNSIKLTERNRSALLALLILIIENQHTINKNLSKTEKKESQISPDLLNYLIAILENLPNMKWIEDPLVKNCFPEISGTSKNRLPTAEIFTFLFNTGLTELAYIYPSTRTKIINSQFKLIGDLIKTLGSGGPLNINNIDIVKTITTSSIVVNVDSNKACRVLVPILIGILRSIGRVSGIENTSILSLIFHDSHLDKYLNEKTLKFKSSKTNDSISSNGSNSFALTNQFNYQINKNFQSINLNLADYLNPILGNTELNIADTKQNSSFSSLLSSSLALNNNLEQYFAYTIGSSFYNGSGIYSLVLNSSEIKEICQLLKKLFVKNVINQINRYLNDYIATQDYEKQDQSNVNYKQQNYSYRSYSETLALISITLLKDFLMVQSVKVAGSLSRDVKDLIEEFFRLELIVMTQADRSKSPGGKLNVDHVPRSEHSSPSVASPAAFFKDRANRFKTKLMSQNLLSAQSNQPVINLLPSSPYIKTPSSQWNSSRNNIVILANASAIELYFLLVEDESDAEKLCIKCSEKFLLTLSLSETIIQAPLIASCIQVLARLALKFPKLAQTSVKHLTDFLLDPSPILFKQYKHIIDKLIVKNDQNQVGTKSSNGTNISKGSNSRSLSRNQTLPYRVGNATFSKSTRIFEYLRDLTIECLCLSLNSGYSVNKDSIRAICTKLSSRLFTADTLVSEFWTFKKLSTYSFCRKFHSYIIDNLDTLSKNRINQLLQSTLVSHNGILALSKIAINLKHIPNTQEGVVEIFNQKIFSPPSTLDKLILEQLGNILIEATPEVSQDILKVLITIAKGSSILVYRQNENDTLNSSDFAQNKYKFVNDTIIDVLNSIATNIQGEAEMNDLLVRLLELFCQIGIKNKEISEKITKNSQKSTSSAGNLGVLIPVINTILQRLSLDTLNNSDLRLLKLFRDFWFFCVVFGFTDETPWPWSKVVASIATKSPVLVSKEHLKSELKFNYVFTDDQASPTELADLKAAITLWFDQQEVANYIKYLTYAQSSYLQSVYKLETLRVRVSADSFAYQQIFQYLEDGTIQKDKANIWFCISCIAKKSFSIYLDVVENLPKTQERDRDLENMVQFLLVKFNHINKKIRQLADHLLAKLMERFSHLFWSEKTLRCIMDITELLASSLNMDTNQVAPEFDVPFTNFKLKVYDTLEGRESTVNDFTQRCASILQQALEFAPTTTKSHVQNYMLQLQLNGEDIYNHSGISMVLECVMKYSKLRSDASALDTASLGRRPDCVKKDFQNFIGQMNEKYTYVGLVQGICKSLTEQEIVKNLRSEMKTYSREKSEKKLKETMLKSAAFLILIKINSLEGGNFNFERQILHEISISCCLLFTKQIIQVAIDCWSWIISSRPDIEQLVIEEMLNAWQMSSDCRLGMFHMAINEPNPLAKEEKDILKPLPPPGIEAHRVWIKYLQERFEIAKYKSDFEIELFYNLMHKTLAFSCEKLNDSALNRHISCVGLRFRYLIIAISIVQLTNLPNCISKWILRERIYYAALEYFAQPTGIPCQNNNDLREDIKYVLEFWNKIVAEKKYLKDEHFLPGSNNGGSNGSRGGTPDAMSLTGIEPMNPNPVLGQSVTYNSVSGIPNENSTSPVGMYLEPNAATSTLPRTESFFSNKNTLTTAKRNTTGMSLALPNQTAAASKYNLAQIDNNLQQLYQQIIIKLFVDFTKKRNLLLYLLSHELDHLYTYHNPFNSPNLSFERIDTAIAHLKVTSPEKQWIDNIKVTWSVNPALTINLPNRFPFEYNIKEVQRLVKSQPERVLHIPLACLYLANEQNIMNDSIELNNLLIWSKCPAIIVLSLFGKGSRGQSLANPITSQFTCKNLMTSKPETLLNYIPQLVQALRYDDFGYVREVIFWLAKHSQLLAHQLIWNLTTNVYKDQDAKIRDLQIGDLLESLIEDIKNSLSGAEKEFFKREFDFFHEITDVSAKIKDKPLGDQRKKACQIALSQVKLVSDCYLPSNPEAIVVKILDGTPMQSAAKAPYLARFVVQKISLSDLEEMGKSGKRIEPNIDLQYQSACIFKVGDDVRQDMLALQIMQLMKNVFEKEGLELYLYPYRVIATKPGCGVIECVPNSSSRDQIGRQTATDLYEYFIDKYGAPDTSEFQRARRNFIMSMAGYSLFVFLIQIKDRHNGNLMLDTDGHIIHIDFGFMIESSPGGNIGFEPDMKITTEMGLIMGRDLNSPSFQWFTELIIKGFLAIRPYREQICTLVNLLIDTGLPCFRGKPIESLRARFQPNLTEREAANYIQTIVAKCYNNWRTNTYDNIQSIQNKIYH</sequence>
<organism evidence="11 12">
    <name type="scientific">Brachionus calyciflorus</name>
    <dbReference type="NCBI Taxonomy" id="104777"/>
    <lineage>
        <taxon>Eukaryota</taxon>
        <taxon>Metazoa</taxon>
        <taxon>Spiralia</taxon>
        <taxon>Gnathifera</taxon>
        <taxon>Rotifera</taxon>
        <taxon>Eurotatoria</taxon>
        <taxon>Monogononta</taxon>
        <taxon>Pseudotrocha</taxon>
        <taxon>Ploima</taxon>
        <taxon>Brachionidae</taxon>
        <taxon>Brachionus</taxon>
    </lineage>
</organism>
<dbReference type="InterPro" id="IPR036940">
    <property type="entry name" value="PI3/4_kinase_cat_sf"/>
</dbReference>